<feature type="compositionally biased region" description="Basic and acidic residues" evidence="1">
    <location>
        <begin position="11"/>
        <end position="24"/>
    </location>
</feature>
<dbReference type="EMBL" id="PHAO01000001">
    <property type="protein sequence ID" value="PKN03000.1"/>
    <property type="molecule type" value="Genomic_DNA"/>
</dbReference>
<feature type="region of interest" description="Disordered" evidence="1">
    <location>
        <begin position="1344"/>
        <end position="1416"/>
    </location>
</feature>
<feature type="compositionally biased region" description="Polar residues" evidence="1">
    <location>
        <begin position="185"/>
        <end position="198"/>
    </location>
</feature>
<comment type="caution">
    <text evidence="3">The sequence shown here is derived from an EMBL/GenBank/DDBJ whole genome shotgun (WGS) entry which is preliminary data.</text>
</comment>
<feature type="compositionally biased region" description="Basic and acidic residues" evidence="1">
    <location>
        <begin position="168"/>
        <end position="184"/>
    </location>
</feature>
<evidence type="ECO:0000313" key="4">
    <source>
        <dbReference type="Proteomes" id="UP000233417"/>
    </source>
</evidence>
<name>A0A2N2F462_9BACT</name>
<feature type="region of interest" description="Disordered" evidence="1">
    <location>
        <begin position="1"/>
        <end position="83"/>
    </location>
</feature>
<accession>A0A2N2F462</accession>
<feature type="compositionally biased region" description="Basic and acidic residues" evidence="1">
    <location>
        <begin position="50"/>
        <end position="61"/>
    </location>
</feature>
<reference evidence="3 4" key="1">
    <citation type="journal article" date="2017" name="ISME J.">
        <title>Potential for microbial H2 and metal transformations associated with novel bacteria and archaea in deep terrestrial subsurface sediments.</title>
        <authorList>
            <person name="Hernsdorf A.W."/>
            <person name="Amano Y."/>
            <person name="Miyakawa K."/>
            <person name="Ise K."/>
            <person name="Suzuki Y."/>
            <person name="Anantharaman K."/>
            <person name="Probst A."/>
            <person name="Burstein D."/>
            <person name="Thomas B.C."/>
            <person name="Banfield J.F."/>
        </authorList>
    </citation>
    <scope>NUCLEOTIDE SEQUENCE [LARGE SCALE GENOMIC DNA]</scope>
    <source>
        <strain evidence="3">HGW-Dojkabacteria-1</strain>
    </source>
</reference>
<keyword evidence="2" id="KW-0812">Transmembrane</keyword>
<keyword evidence="2" id="KW-1133">Transmembrane helix</keyword>
<organism evidence="3 4">
    <name type="scientific">Candidatus Dojkabacteria bacterium HGW-Dojkabacteria-1</name>
    <dbReference type="NCBI Taxonomy" id="2013761"/>
    <lineage>
        <taxon>Bacteria</taxon>
        <taxon>Candidatus Dojkabacteria</taxon>
    </lineage>
</organism>
<evidence type="ECO:0000256" key="1">
    <source>
        <dbReference type="SAM" id="MobiDB-lite"/>
    </source>
</evidence>
<feature type="region of interest" description="Disordered" evidence="1">
    <location>
        <begin position="122"/>
        <end position="200"/>
    </location>
</feature>
<feature type="compositionally biased region" description="Basic and acidic residues" evidence="1">
    <location>
        <begin position="1575"/>
        <end position="1589"/>
    </location>
</feature>
<feature type="compositionally biased region" description="Low complexity" evidence="1">
    <location>
        <begin position="1371"/>
        <end position="1382"/>
    </location>
</feature>
<evidence type="ECO:0000256" key="2">
    <source>
        <dbReference type="SAM" id="Phobius"/>
    </source>
</evidence>
<protein>
    <submittedName>
        <fullName evidence="3">Uncharacterized protein</fullName>
    </submittedName>
</protein>
<feature type="compositionally biased region" description="Basic and acidic residues" evidence="1">
    <location>
        <begin position="361"/>
        <end position="404"/>
    </location>
</feature>
<feature type="compositionally biased region" description="Polar residues" evidence="1">
    <location>
        <begin position="28"/>
        <end position="46"/>
    </location>
</feature>
<feature type="compositionally biased region" description="Basic and acidic residues" evidence="1">
    <location>
        <begin position="1383"/>
        <end position="1392"/>
    </location>
</feature>
<feature type="transmembrane region" description="Helical" evidence="2">
    <location>
        <begin position="1595"/>
        <end position="1614"/>
    </location>
</feature>
<feature type="compositionally biased region" description="Polar residues" evidence="1">
    <location>
        <begin position="1351"/>
        <end position="1370"/>
    </location>
</feature>
<feature type="compositionally biased region" description="Basic and acidic residues" evidence="1">
    <location>
        <begin position="1400"/>
        <end position="1416"/>
    </location>
</feature>
<gene>
    <name evidence="3" type="ORF">CVU76_03165</name>
</gene>
<feature type="region of interest" description="Disordered" evidence="1">
    <location>
        <begin position="1566"/>
        <end position="1590"/>
    </location>
</feature>
<proteinExistence type="predicted"/>
<feature type="compositionally biased region" description="Low complexity" evidence="1">
    <location>
        <begin position="350"/>
        <end position="360"/>
    </location>
</feature>
<feature type="transmembrane region" description="Helical" evidence="2">
    <location>
        <begin position="499"/>
        <end position="516"/>
    </location>
</feature>
<evidence type="ECO:0000313" key="3">
    <source>
        <dbReference type="EMBL" id="PKN03000.1"/>
    </source>
</evidence>
<sequence length="1739" mass="188066">MSDLNTGSEKPTAERLRASLENAERQGFGNSTGTSTDTVNPATGISEQELIPKSDWMEEAIKNSNPENSPNPPSLNTKESTGAQVIANLQKDLQAIQEEDSTLTPRQQADLDVTAAIDNAYQNQEVAKGQDQESTPLKSAAEIAMTSSSPEKRAGLENPNGVLLGQQQEEKSNSEELEKKEETKPTPSDSTQETTPLRSAQDIALNGKFPEKRPSQEFPNGVLIGQGGKIEEIGSVKDETLVEVKIPDDNSKKQVVIEDKKADSKPEEKPTDPNIELINANKELVEAVNKLIKTLEDLKTTSANDPQMQLIIKNLLIGVGNIVNAEGQSTITTGDGSIKNELNLGVGDQPTTGTTSTETPPAEKKKEGEEKTTKLDELEKLNKEKEELEKKLNDPNTTPEEKEKIQKSITEIEEVIAKTEAVIKIEQQQAAEKVTQLTQEDKKEIDEAGKKSGGFLATITRMFKGGKWKGFLANAGLSTASALAVSKIAGAVIATTGPVGIGLVGAGMAVLGAIALRKTWTNLKNVSEAQGMTVSEFVSRDKKFALSFALGSAISATTRLGLPAIVPGVGPILPFLGMATEIAISGVAETRLNKQQQELVEKYLNTYEARRYSKLKEAGYLAREGVNLQKIVADMTDKNISADEQKTAQKTAIAALAYLYNQTKDEKYRYLHYTTTENDQEVKKQIDIAGIGVSKVKGDSPTNPMLELEGINFESMVDKLDLEELKTLTLEASTHSSLTDRKGLTNEIVGYFVGLETVDVENLLSAEREQYLQSVSFLTGFRTGAAVANSAILIGSGAALIYNTVNAEIQSSSAEHRQVEQEYRDNLGDSDADVDTYVREDGTKVNTIDLDRDDTPDLIHDTSTNEYTAVTPLGAEKLFELQNPEVGNVTVTEFASTSTGITGTMVTDTGEVVGVIYNDPSGSIGVLTNAQLGQALGATSGGAATGLSITNIQPNGVTNLNIGGQTYTTNLAELSNIPGATGTEGSIGMDPLMSKVAAGDSVPSILTKIMQQAKEYNPNLSQYDDYELQRSLYRGDRLGNDSMIRSELGFTNPVQPNQEYSLRNSQTILGWLEGLNGGPVNLPGVGSGTPGAPGTSGINFAFNGPNVNGISLDGLSPLYVEGAYDITTTHFATLAGAALGAFAHQQVGGIIKTAKVDIFEKEGETKEPDPTPKPVTPPITPEKEKEYISQILRTQIFSYTKEGKLKVSNGTYTIGSSKLIATDSGWLLNDKPIGNDPKEIDEIITEFLKLEREEQAKVLTNILEKMTVIKGSGRRVMLSDGENKEGSIVFRKLRNGKWQEFNALENEQRNPGTPESREIITAGQLADRILLIQRDEQKQIVGSIVPPTAKTAESQVSSTNQQGEQTTKNPATQAGATTQQTEQEGKKAKEGAKQGIEASAKVETESAEGKEAEKKVEKNQFTTVIGKIMTMLQTRDTQIILNGLDYRFQKPTKLWQLDSKDKKARKDLTREEVLSAYIANFDKNKKDGVKNLEKDVTVMLQRLQEDGTTPGKRADKLVIGTTTYTRIKGKGGELVWKGNDKENPSNNKVLSDQELSSNIVSLGSLEASAQTNTEQAEKTTEKKEQEKPEKKGRKLLKAALLVVGIGGGIAAGLAGIGGPVALAATAASLGTSIGKGITKWRESSLKKQYDQVANTEEDTQKRQELEKKMESARRWRERIGTIAWLTTPLAISSGLTALMAPEITSAGIEIKSWLEGAWNSMDVNIDINRIRQPFNIGTK</sequence>
<feature type="region of interest" description="Disordered" evidence="1">
    <location>
        <begin position="331"/>
        <end position="404"/>
    </location>
</feature>
<dbReference type="Proteomes" id="UP000233417">
    <property type="component" value="Unassembled WGS sequence"/>
</dbReference>
<keyword evidence="2" id="KW-0472">Membrane</keyword>